<sequence length="543" mass="57044">MSTLHTLTPESRAARNSTTYAVRKLSDPNPRRKAPGPLNPPASCSDPDPPPLTKRRLRLVARRTAPSNIGGGHAAPATSSPTTSSAAPAPPPLTAYRLPLPPTHPPPTSLLLAPPSAPTRVLALLFPDSSAHLFTSLPNPATAASLPAPTAVPAPLAAAACFALLLPSSHLLFLTAHPAPGSPAVHLRAYALGSAPTLARFAPSPLSYKRHVSASGLPLPSLPFGLGVRLAGGVNAVALLSLAAGQIWVLDPRLAADGRTVELHKCAVVELEPARPVYAMEVAMGRLLLGEAGGVRVFPLRGLMKGGKEKERKVEGAVAAGKKSLHKKNGIVNGMVVPVRRGSHGGRGEGDAVSTCKFTTLRVKQSSGSYCSCLVTVKNDDRKLQGGMESLKSVQAVSIHALSKNKFLVLDSSGALHVFSLPNIEMGSGVGNKQCPENIHIYHLNYPMEVQLSAVFPSGSTNGGHSVHIMSMLDIDSTDSNNGGDAKDGELTTINLSGVLNYIFLQLLKQSLRVKKFRALYLSPRIQCLSLVKVSNMFLYGTS</sequence>
<reference evidence="2" key="1">
    <citation type="journal article" date="2018" name="DNA Res.">
        <title>Multiple hybrid de novo genome assembly of finger millet, an orphan allotetraploid crop.</title>
        <authorList>
            <person name="Hatakeyama M."/>
            <person name="Aluri S."/>
            <person name="Balachadran M.T."/>
            <person name="Sivarajan S.R."/>
            <person name="Patrignani A."/>
            <person name="Gruter S."/>
            <person name="Poveda L."/>
            <person name="Shimizu-Inatsugi R."/>
            <person name="Baeten J."/>
            <person name="Francoijs K.J."/>
            <person name="Nataraja K.N."/>
            <person name="Reddy Y.A.N."/>
            <person name="Phadnis S."/>
            <person name="Ravikumar R.L."/>
            <person name="Schlapbach R."/>
            <person name="Sreeman S.M."/>
            <person name="Shimizu K.K."/>
        </authorList>
    </citation>
    <scope>NUCLEOTIDE SEQUENCE</scope>
</reference>
<feature type="region of interest" description="Disordered" evidence="1">
    <location>
        <begin position="1"/>
        <end position="108"/>
    </location>
</feature>
<organism evidence="2 3">
    <name type="scientific">Eleusine coracana subsp. coracana</name>
    <dbReference type="NCBI Taxonomy" id="191504"/>
    <lineage>
        <taxon>Eukaryota</taxon>
        <taxon>Viridiplantae</taxon>
        <taxon>Streptophyta</taxon>
        <taxon>Embryophyta</taxon>
        <taxon>Tracheophyta</taxon>
        <taxon>Spermatophyta</taxon>
        <taxon>Magnoliopsida</taxon>
        <taxon>Liliopsida</taxon>
        <taxon>Poales</taxon>
        <taxon>Poaceae</taxon>
        <taxon>PACMAD clade</taxon>
        <taxon>Chloridoideae</taxon>
        <taxon>Cynodonteae</taxon>
        <taxon>Eleusininae</taxon>
        <taxon>Eleusine</taxon>
    </lineage>
</organism>
<dbReference type="EMBL" id="BQKI01000073">
    <property type="protein sequence ID" value="GJN17998.1"/>
    <property type="molecule type" value="Genomic_DNA"/>
</dbReference>
<name>A0AAV5E3S4_ELECO</name>
<keyword evidence="3" id="KW-1185">Reference proteome</keyword>
<accession>A0AAV5E3S4</accession>
<feature type="compositionally biased region" description="Low complexity" evidence="1">
    <location>
        <begin position="74"/>
        <end position="87"/>
    </location>
</feature>
<dbReference type="AlphaFoldDB" id="A0AAV5E3S4"/>
<proteinExistence type="predicted"/>
<evidence type="ECO:0000313" key="2">
    <source>
        <dbReference type="EMBL" id="GJN17998.1"/>
    </source>
</evidence>
<dbReference type="Proteomes" id="UP001054889">
    <property type="component" value="Unassembled WGS sequence"/>
</dbReference>
<evidence type="ECO:0000313" key="3">
    <source>
        <dbReference type="Proteomes" id="UP001054889"/>
    </source>
</evidence>
<protein>
    <submittedName>
        <fullName evidence="2">Uncharacterized protein</fullName>
    </submittedName>
</protein>
<evidence type="ECO:0000256" key="1">
    <source>
        <dbReference type="SAM" id="MobiDB-lite"/>
    </source>
</evidence>
<reference evidence="2" key="2">
    <citation type="submission" date="2021-12" db="EMBL/GenBank/DDBJ databases">
        <title>Resequencing data analysis of finger millet.</title>
        <authorList>
            <person name="Hatakeyama M."/>
            <person name="Aluri S."/>
            <person name="Balachadran M.T."/>
            <person name="Sivarajan S.R."/>
            <person name="Poveda L."/>
            <person name="Shimizu-Inatsugi R."/>
            <person name="Schlapbach R."/>
            <person name="Sreeman S.M."/>
            <person name="Shimizu K.K."/>
        </authorList>
    </citation>
    <scope>NUCLEOTIDE SEQUENCE</scope>
</reference>
<dbReference type="PANTHER" id="PTHR37383">
    <property type="entry name" value="OS01G0694200 PROTEIN"/>
    <property type="match status" value="1"/>
</dbReference>
<feature type="compositionally biased region" description="Pro residues" evidence="1">
    <location>
        <begin position="88"/>
        <end position="108"/>
    </location>
</feature>
<dbReference type="PANTHER" id="PTHR37383:SF1">
    <property type="entry name" value="OS01G0694200 PROTEIN"/>
    <property type="match status" value="1"/>
</dbReference>
<gene>
    <name evidence="2" type="primary">gb05109</name>
    <name evidence="2" type="ORF">PR202_gb05109</name>
</gene>
<feature type="compositionally biased region" description="Polar residues" evidence="1">
    <location>
        <begin position="1"/>
        <end position="20"/>
    </location>
</feature>
<comment type="caution">
    <text evidence="2">The sequence shown here is derived from an EMBL/GenBank/DDBJ whole genome shotgun (WGS) entry which is preliminary data.</text>
</comment>